<evidence type="ECO:0000259" key="2">
    <source>
        <dbReference type="Pfam" id="PF20152"/>
    </source>
</evidence>
<keyword evidence="1" id="KW-0472">Membrane</keyword>
<comment type="caution">
    <text evidence="3">The sequence shown here is derived from an EMBL/GenBank/DDBJ whole genome shotgun (WGS) entry which is preliminary data.</text>
</comment>
<feature type="transmembrane region" description="Helical" evidence="1">
    <location>
        <begin position="209"/>
        <end position="233"/>
    </location>
</feature>
<keyword evidence="1" id="KW-0812">Transmembrane</keyword>
<feature type="transmembrane region" description="Helical" evidence="1">
    <location>
        <begin position="6"/>
        <end position="31"/>
    </location>
</feature>
<gene>
    <name evidence="3" type="ORF">V5O48_008438</name>
</gene>
<keyword evidence="1" id="KW-1133">Transmembrane helix</keyword>
<accession>A0ABR3FDW9</accession>
<dbReference type="InterPro" id="IPR045339">
    <property type="entry name" value="DUF6534"/>
</dbReference>
<feature type="domain" description="DUF6534" evidence="2">
    <location>
        <begin position="164"/>
        <end position="235"/>
    </location>
</feature>
<dbReference type="Pfam" id="PF20152">
    <property type="entry name" value="DUF6534"/>
    <property type="match status" value="1"/>
</dbReference>
<reference evidence="3 4" key="1">
    <citation type="submission" date="2024-02" db="EMBL/GenBank/DDBJ databases">
        <title>A draft genome for the cacao thread blight pathogen Marasmius crinis-equi.</title>
        <authorList>
            <person name="Cohen S.P."/>
            <person name="Baruah I.K."/>
            <person name="Amoako-Attah I."/>
            <person name="Bukari Y."/>
            <person name="Meinhardt L.W."/>
            <person name="Bailey B.A."/>
        </authorList>
    </citation>
    <scope>NUCLEOTIDE SEQUENCE [LARGE SCALE GENOMIC DNA]</scope>
    <source>
        <strain evidence="3 4">GH-76</strain>
    </source>
</reference>
<feature type="transmembrane region" description="Helical" evidence="1">
    <location>
        <begin position="155"/>
        <end position="179"/>
    </location>
</feature>
<dbReference type="EMBL" id="JBAHYK010000495">
    <property type="protein sequence ID" value="KAL0573517.1"/>
    <property type="molecule type" value="Genomic_DNA"/>
</dbReference>
<dbReference type="PANTHER" id="PTHR40465">
    <property type="entry name" value="CHROMOSOME 1, WHOLE GENOME SHOTGUN SEQUENCE"/>
    <property type="match status" value="1"/>
</dbReference>
<dbReference type="Proteomes" id="UP001465976">
    <property type="component" value="Unassembled WGS sequence"/>
</dbReference>
<feature type="transmembrane region" description="Helical" evidence="1">
    <location>
        <begin position="118"/>
        <end position="140"/>
    </location>
</feature>
<evidence type="ECO:0000313" key="4">
    <source>
        <dbReference type="Proteomes" id="UP001465976"/>
    </source>
</evidence>
<evidence type="ECO:0000256" key="1">
    <source>
        <dbReference type="SAM" id="Phobius"/>
    </source>
</evidence>
<name>A0ABR3FDW9_9AGAR</name>
<sequence length="270" mass="29918">MSSIALTYGALLIGTLFAAIFSGMLAIQYIFYGRGYGSDPLSLKAFVFAIWLLDGLHNASVWSSIWTWFIDDFGAPERLDTIPIGIPLSIIVTGFLTFSVHCFYVYRMYHLSRRGLALALPILILAALRLVSALTTAYLMMKHPSLSNFKFHHRWIFSAGLGLSSAVDILITVIMMAVLRHTRSKALSLDQAISTLIVYTMENGAITTAATVVSMICWLTMDNLVFLALHFIIAKRTSPLTFTKLSLNAVTAVLLISLRKLRPCHAQLPK</sequence>
<feature type="transmembrane region" description="Helical" evidence="1">
    <location>
        <begin position="43"/>
        <end position="70"/>
    </location>
</feature>
<protein>
    <recommendedName>
        <fullName evidence="2">DUF6534 domain-containing protein</fullName>
    </recommendedName>
</protein>
<evidence type="ECO:0000313" key="3">
    <source>
        <dbReference type="EMBL" id="KAL0573517.1"/>
    </source>
</evidence>
<feature type="transmembrane region" description="Helical" evidence="1">
    <location>
        <begin position="82"/>
        <end position="106"/>
    </location>
</feature>
<proteinExistence type="predicted"/>
<keyword evidence="4" id="KW-1185">Reference proteome</keyword>
<organism evidence="3 4">
    <name type="scientific">Marasmius crinis-equi</name>
    <dbReference type="NCBI Taxonomy" id="585013"/>
    <lineage>
        <taxon>Eukaryota</taxon>
        <taxon>Fungi</taxon>
        <taxon>Dikarya</taxon>
        <taxon>Basidiomycota</taxon>
        <taxon>Agaricomycotina</taxon>
        <taxon>Agaricomycetes</taxon>
        <taxon>Agaricomycetidae</taxon>
        <taxon>Agaricales</taxon>
        <taxon>Marasmiineae</taxon>
        <taxon>Marasmiaceae</taxon>
        <taxon>Marasmius</taxon>
    </lineage>
</organism>
<dbReference type="PANTHER" id="PTHR40465:SF1">
    <property type="entry name" value="DUF6534 DOMAIN-CONTAINING PROTEIN"/>
    <property type="match status" value="1"/>
</dbReference>